<dbReference type="GO" id="GO:0016020">
    <property type="term" value="C:membrane"/>
    <property type="evidence" value="ECO:0007669"/>
    <property type="project" value="GOC"/>
</dbReference>
<accession>A0A080LR88</accession>
<organism evidence="2 3">
    <name type="scientific">Candidatus Accumulibacter phosphatis</name>
    <dbReference type="NCBI Taxonomy" id="327160"/>
    <lineage>
        <taxon>Bacteria</taxon>
        <taxon>Pseudomonadati</taxon>
        <taxon>Pseudomonadota</taxon>
        <taxon>Betaproteobacteria</taxon>
        <taxon>Candidatus Accumulibacter</taxon>
    </lineage>
</organism>
<evidence type="ECO:0000313" key="3">
    <source>
        <dbReference type="Proteomes" id="UP000020077"/>
    </source>
</evidence>
<reference evidence="2 3" key="1">
    <citation type="submission" date="2014-02" db="EMBL/GenBank/DDBJ databases">
        <title>Expanding our view of genomic diversity in Candidatus Accumulibacter clades.</title>
        <authorList>
            <person name="Skennerton C.T."/>
            <person name="Barr J.J."/>
            <person name="Slater F.R."/>
            <person name="Bond P.L."/>
            <person name="Tyson G.W."/>
        </authorList>
    </citation>
    <scope>NUCLEOTIDE SEQUENCE [LARGE SCALE GENOMIC DNA]</scope>
    <source>
        <strain evidence="3">BA-91</strain>
    </source>
</reference>
<dbReference type="Pfam" id="PF03372">
    <property type="entry name" value="Exo_endo_phos"/>
    <property type="match status" value="1"/>
</dbReference>
<dbReference type="PANTHER" id="PTHR14859">
    <property type="entry name" value="CALCOFLUOR WHITE HYPERSENSITIVE PROTEIN PRECURSOR"/>
    <property type="match status" value="1"/>
</dbReference>
<dbReference type="Gene3D" id="2.60.40.2440">
    <property type="entry name" value="Carbohydrate binding type-21 domain"/>
    <property type="match status" value="2"/>
</dbReference>
<dbReference type="EC" id="3.1.3.-" evidence="2"/>
<dbReference type="GO" id="GO:0016787">
    <property type="term" value="F:hydrolase activity"/>
    <property type="evidence" value="ECO:0007669"/>
    <property type="project" value="UniProtKB-KW"/>
</dbReference>
<dbReference type="InterPro" id="IPR005036">
    <property type="entry name" value="CBM21_dom"/>
</dbReference>
<dbReference type="InterPro" id="IPR051916">
    <property type="entry name" value="GPI-anchor_lipid_remodeler"/>
</dbReference>
<evidence type="ECO:0000313" key="2">
    <source>
        <dbReference type="EMBL" id="KFB70702.1"/>
    </source>
</evidence>
<dbReference type="InterPro" id="IPR038175">
    <property type="entry name" value="CBM21_dom_sf"/>
</dbReference>
<dbReference type="EMBL" id="JDVG02000661">
    <property type="protein sequence ID" value="KFB70702.1"/>
    <property type="molecule type" value="Genomic_DNA"/>
</dbReference>
<dbReference type="InterPro" id="IPR036691">
    <property type="entry name" value="Endo/exonu/phosph_ase_sf"/>
</dbReference>
<dbReference type="Pfam" id="PF03370">
    <property type="entry name" value="CBM_21"/>
    <property type="match status" value="2"/>
</dbReference>
<evidence type="ECO:0000259" key="1">
    <source>
        <dbReference type="PROSITE" id="PS51159"/>
    </source>
</evidence>
<dbReference type="Gene3D" id="3.60.10.10">
    <property type="entry name" value="Endonuclease/exonuclease/phosphatase"/>
    <property type="match status" value="1"/>
</dbReference>
<dbReference type="PANTHER" id="PTHR14859:SF1">
    <property type="entry name" value="PGAP2-INTERACTING PROTEIN"/>
    <property type="match status" value="1"/>
</dbReference>
<sequence>MEKINLLCAKNLISRKTAEQELSFLMLVENLAFDKQVDVAWAGEDGVWHTLAASYHGRIDQDREYWFARITFALAADASLPGNVEFALRYRVLGTEYWDNHHGKNHAIQADSGILLADQYPLLNVGCERALVDGQSFLPVVVATKKDLQATSVTVHWTTDNWQSTHKEPCRYKRKYWDSEFLSNARNPNQYGCQIWNAMLKVDDAWQVQYRISCETRQRILWDDNFGKNYTIQRLPLKVLILNLHCRQEENQDDKLSQIAKAIGALDADIVCLQEVAELWNDGEGDWETNTARIINERLVLPYHLVTDWSHLGFEHFREGVALLSRYPIEKHASKYVSESSDPYSIHSRKVVMAQVRVPYYGLLNVFSSHLSWWEDGFAEQFDNLRQWASDENGDQLTATMLCGDFNIKAGSRGYQYVVDSNEYEDQYLLANSPKIFRKVFEVRESAWESALEDDHRIDYVFLRKGSKLRATSGRVVFTDQDYGRVSDHFGYLVTFEPT</sequence>
<comment type="caution">
    <text evidence="2">The sequence shown here is derived from an EMBL/GenBank/DDBJ whole genome shotgun (WGS) entry which is preliminary data.</text>
</comment>
<gene>
    <name evidence="2" type="primary">mapP</name>
    <name evidence="2" type="ORF">AW09_004192</name>
</gene>
<feature type="domain" description="CBM21" evidence="1">
    <location>
        <begin position="1"/>
        <end position="109"/>
    </location>
</feature>
<proteinExistence type="predicted"/>
<dbReference type="SUPFAM" id="SSF56219">
    <property type="entry name" value="DNase I-like"/>
    <property type="match status" value="1"/>
</dbReference>
<protein>
    <submittedName>
        <fullName evidence="2">Maltose 6'-phosphate phosphatase</fullName>
        <ecNumber evidence="2">3.1.3.-</ecNumber>
    </submittedName>
</protein>
<name>A0A080LR88_9PROT</name>
<keyword evidence="2" id="KW-0378">Hydrolase</keyword>
<dbReference type="AlphaFoldDB" id="A0A080LR88"/>
<dbReference type="InterPro" id="IPR005135">
    <property type="entry name" value="Endo/exonuclease/phosphatase"/>
</dbReference>
<dbReference type="GO" id="GO:0006506">
    <property type="term" value="P:GPI anchor biosynthetic process"/>
    <property type="evidence" value="ECO:0007669"/>
    <property type="project" value="TreeGrafter"/>
</dbReference>
<dbReference type="Proteomes" id="UP000020077">
    <property type="component" value="Unassembled WGS sequence"/>
</dbReference>
<dbReference type="PROSITE" id="PS51159">
    <property type="entry name" value="CBM21"/>
    <property type="match status" value="1"/>
</dbReference>